<organism evidence="1 2">
    <name type="scientific">Methylobacterium soli</name>
    <dbReference type="NCBI Taxonomy" id="553447"/>
    <lineage>
        <taxon>Bacteria</taxon>
        <taxon>Pseudomonadati</taxon>
        <taxon>Pseudomonadota</taxon>
        <taxon>Alphaproteobacteria</taxon>
        <taxon>Hyphomicrobiales</taxon>
        <taxon>Methylobacteriaceae</taxon>
        <taxon>Methylobacterium</taxon>
    </lineage>
</organism>
<dbReference type="AlphaFoldDB" id="A0A6L3T4R7"/>
<name>A0A6L3T4R7_9HYPH</name>
<dbReference type="EMBL" id="VZZK01000007">
    <property type="protein sequence ID" value="KAB1079945.1"/>
    <property type="molecule type" value="Genomic_DNA"/>
</dbReference>
<comment type="caution">
    <text evidence="1">The sequence shown here is derived from an EMBL/GenBank/DDBJ whole genome shotgun (WGS) entry which is preliminary data.</text>
</comment>
<evidence type="ECO:0000313" key="1">
    <source>
        <dbReference type="EMBL" id="KAB1079945.1"/>
    </source>
</evidence>
<dbReference type="InterPro" id="IPR036397">
    <property type="entry name" value="RNaseH_sf"/>
</dbReference>
<protein>
    <submittedName>
        <fullName evidence="1">Transcriptional regulator</fullName>
    </submittedName>
</protein>
<dbReference type="GO" id="GO:0003676">
    <property type="term" value="F:nucleic acid binding"/>
    <property type="evidence" value="ECO:0007669"/>
    <property type="project" value="InterPro"/>
</dbReference>
<keyword evidence="2" id="KW-1185">Reference proteome</keyword>
<dbReference type="RefSeq" id="WP_150999739.1">
    <property type="nucleotide sequence ID" value="NZ_BPQY01000192.1"/>
</dbReference>
<reference evidence="1 2" key="1">
    <citation type="submission" date="2019-09" db="EMBL/GenBank/DDBJ databases">
        <title>YIM 48816 draft genome.</title>
        <authorList>
            <person name="Jiang L."/>
        </authorList>
    </citation>
    <scope>NUCLEOTIDE SEQUENCE [LARGE SCALE GENOMIC DNA]</scope>
    <source>
        <strain evidence="1 2">YIM 48816</strain>
    </source>
</reference>
<dbReference type="SUPFAM" id="SSF53098">
    <property type="entry name" value="Ribonuclease H-like"/>
    <property type="match status" value="1"/>
</dbReference>
<dbReference type="Gene3D" id="3.30.420.10">
    <property type="entry name" value="Ribonuclease H-like superfamily/Ribonuclease H"/>
    <property type="match status" value="1"/>
</dbReference>
<sequence length="195" mass="20962">MAFLDFEASSLGKSSYPIEVAWVFATGEAESFLIRPAPGWTDWAAEAEAVHGLPRQRLVQEGKAHDWVALHMLTVLRGVELYASAPSWDGQWLSRLLRASGLPRHALRLRDTEEAQRRSVLEILAAGGVSPDRRGGLASRVLAAIDAESAAGAAPVHRALADAQRERQLWQAACARAEAEIPRAGAGRGGRDGPA</sequence>
<proteinExistence type="predicted"/>
<dbReference type="OrthoDB" id="5705783at2"/>
<evidence type="ECO:0000313" key="2">
    <source>
        <dbReference type="Proteomes" id="UP000474159"/>
    </source>
</evidence>
<dbReference type="InterPro" id="IPR012337">
    <property type="entry name" value="RNaseH-like_sf"/>
</dbReference>
<gene>
    <name evidence="1" type="ORF">F6X53_08605</name>
</gene>
<dbReference type="Proteomes" id="UP000474159">
    <property type="component" value="Unassembled WGS sequence"/>
</dbReference>
<accession>A0A6L3T4R7</accession>